<feature type="transmembrane region" description="Helical" evidence="8">
    <location>
        <begin position="184"/>
        <end position="203"/>
    </location>
</feature>
<name>A0A162I797_9EURO</name>
<comment type="caution">
    <text evidence="10">The sequence shown here is derived from an EMBL/GenBank/DDBJ whole genome shotgun (WGS) entry which is preliminary data.</text>
</comment>
<evidence type="ECO:0000313" key="10">
    <source>
        <dbReference type="EMBL" id="KZZ89553.1"/>
    </source>
</evidence>
<dbReference type="GO" id="GO:0005351">
    <property type="term" value="F:carbohydrate:proton symporter activity"/>
    <property type="evidence" value="ECO:0007669"/>
    <property type="project" value="TreeGrafter"/>
</dbReference>
<evidence type="ECO:0000259" key="9">
    <source>
        <dbReference type="PROSITE" id="PS50850"/>
    </source>
</evidence>
<comment type="subcellular location">
    <subcellularLocation>
        <location evidence="1">Membrane</location>
        <topology evidence="1">Multi-pass membrane protein</topology>
    </subcellularLocation>
</comment>
<feature type="transmembrane region" description="Helical" evidence="8">
    <location>
        <begin position="12"/>
        <end position="37"/>
    </location>
</feature>
<reference evidence="10 11" key="1">
    <citation type="journal article" date="2016" name="Genome Biol. Evol.">
        <title>Divergent and convergent evolution of fungal pathogenicity.</title>
        <authorList>
            <person name="Shang Y."/>
            <person name="Xiao G."/>
            <person name="Zheng P."/>
            <person name="Cen K."/>
            <person name="Zhan S."/>
            <person name="Wang C."/>
        </authorList>
    </citation>
    <scope>NUCLEOTIDE SEQUENCE [LARGE SCALE GENOMIC DNA]</scope>
    <source>
        <strain evidence="10 11">ARSEF 7405</strain>
    </source>
</reference>
<evidence type="ECO:0000256" key="7">
    <source>
        <dbReference type="RuleBase" id="RU003346"/>
    </source>
</evidence>
<keyword evidence="5 8" id="KW-1133">Transmembrane helix</keyword>
<evidence type="ECO:0000256" key="1">
    <source>
        <dbReference type="ARBA" id="ARBA00004141"/>
    </source>
</evidence>
<dbReference type="PROSITE" id="PS00217">
    <property type="entry name" value="SUGAR_TRANSPORT_2"/>
    <property type="match status" value="1"/>
</dbReference>
<feature type="transmembrane region" description="Helical" evidence="8">
    <location>
        <begin position="279"/>
        <end position="298"/>
    </location>
</feature>
<dbReference type="InterPro" id="IPR005829">
    <property type="entry name" value="Sugar_transporter_CS"/>
</dbReference>
<evidence type="ECO:0000256" key="5">
    <source>
        <dbReference type="ARBA" id="ARBA00022989"/>
    </source>
</evidence>
<dbReference type="EMBL" id="AZGZ01000020">
    <property type="protein sequence ID" value="KZZ89553.1"/>
    <property type="molecule type" value="Genomic_DNA"/>
</dbReference>
<dbReference type="PROSITE" id="PS00216">
    <property type="entry name" value="SUGAR_TRANSPORT_1"/>
    <property type="match status" value="1"/>
</dbReference>
<dbReference type="SUPFAM" id="SSF103473">
    <property type="entry name" value="MFS general substrate transporter"/>
    <property type="match status" value="1"/>
</dbReference>
<feature type="transmembrane region" description="Helical" evidence="8">
    <location>
        <begin position="336"/>
        <end position="357"/>
    </location>
</feature>
<comment type="similarity">
    <text evidence="2 7">Belongs to the major facilitator superfamily. Sugar transporter (TC 2.A.1.1) family.</text>
</comment>
<evidence type="ECO:0000256" key="2">
    <source>
        <dbReference type="ARBA" id="ARBA00010992"/>
    </source>
</evidence>
<dbReference type="Proteomes" id="UP000242877">
    <property type="component" value="Unassembled WGS sequence"/>
</dbReference>
<dbReference type="NCBIfam" id="TIGR00879">
    <property type="entry name" value="SP"/>
    <property type="match status" value="1"/>
</dbReference>
<dbReference type="Gene3D" id="1.20.1250.20">
    <property type="entry name" value="MFS general substrate transporter like domains"/>
    <property type="match status" value="1"/>
</dbReference>
<feature type="domain" description="Major facilitator superfamily (MFS) profile" evidence="9">
    <location>
        <begin position="15"/>
        <end position="476"/>
    </location>
</feature>
<dbReference type="VEuPathDB" id="FungiDB:AAP_04308"/>
<dbReference type="InterPro" id="IPR036259">
    <property type="entry name" value="MFS_trans_sf"/>
</dbReference>
<dbReference type="CDD" id="cd17356">
    <property type="entry name" value="MFS_HXT"/>
    <property type="match status" value="1"/>
</dbReference>
<accession>A0A162I797</accession>
<evidence type="ECO:0000256" key="8">
    <source>
        <dbReference type="SAM" id="Phobius"/>
    </source>
</evidence>
<dbReference type="InterPro" id="IPR020846">
    <property type="entry name" value="MFS_dom"/>
</dbReference>
<feature type="transmembrane region" description="Helical" evidence="8">
    <location>
        <begin position="387"/>
        <end position="411"/>
    </location>
</feature>
<dbReference type="PROSITE" id="PS50850">
    <property type="entry name" value="MFS"/>
    <property type="match status" value="1"/>
</dbReference>
<protein>
    <submittedName>
        <fullName evidence="10">Sugar/inositol transporter</fullName>
    </submittedName>
</protein>
<keyword evidence="3 7" id="KW-0813">Transport</keyword>
<dbReference type="AlphaFoldDB" id="A0A162I797"/>
<evidence type="ECO:0000256" key="6">
    <source>
        <dbReference type="ARBA" id="ARBA00023136"/>
    </source>
</evidence>
<dbReference type="PANTHER" id="PTHR48022">
    <property type="entry name" value="PLASTIDIC GLUCOSE TRANSPORTER 4"/>
    <property type="match status" value="1"/>
</dbReference>
<dbReference type="InterPro" id="IPR050360">
    <property type="entry name" value="MFS_Sugar_Transporters"/>
</dbReference>
<dbReference type="InterPro" id="IPR003663">
    <property type="entry name" value="Sugar/inositol_transpt"/>
</dbReference>
<evidence type="ECO:0000256" key="3">
    <source>
        <dbReference type="ARBA" id="ARBA00022448"/>
    </source>
</evidence>
<dbReference type="OrthoDB" id="4142200at2759"/>
<feature type="transmembrane region" description="Helical" evidence="8">
    <location>
        <begin position="310"/>
        <end position="327"/>
    </location>
</feature>
<dbReference type="PANTHER" id="PTHR48022:SF35">
    <property type="entry name" value="MAJOR FACILITATOR SUPERFAMILY (MFS) PROFILE DOMAIN-CONTAINING PROTEIN"/>
    <property type="match status" value="1"/>
</dbReference>
<feature type="transmembrane region" description="Helical" evidence="8">
    <location>
        <begin position="454"/>
        <end position="473"/>
    </location>
</feature>
<keyword evidence="6 8" id="KW-0472">Membrane</keyword>
<organism evidence="10 11">
    <name type="scientific">Ascosphaera apis ARSEF 7405</name>
    <dbReference type="NCBI Taxonomy" id="392613"/>
    <lineage>
        <taxon>Eukaryota</taxon>
        <taxon>Fungi</taxon>
        <taxon>Dikarya</taxon>
        <taxon>Ascomycota</taxon>
        <taxon>Pezizomycotina</taxon>
        <taxon>Eurotiomycetes</taxon>
        <taxon>Eurotiomycetidae</taxon>
        <taxon>Onygenales</taxon>
        <taxon>Ascosphaeraceae</taxon>
        <taxon>Ascosphaera</taxon>
    </lineage>
</organism>
<sequence>MKAPNFPRVYNVYALCAFATVGGMLFGFDISSMSGVIGTRGYTNYFGVSGGGYKQGGITSAMAWGSLCGSLGASWLADHLSRVTTLQISAVCWIIGSIFMCAANGLALLIIGRIVCGLGIGMASTVVPIYQAEVAPKDIRGGIISLQQWAITWGIMIQYFIQYGCSFIDGGPHNPNQGTAPFRIPWGIQIVPGAIFLAGLLFFPKSPRWLAAHDRWEETMLVLSRLHGKGDRNDPKVLAEYKEIEDAMNLERQLAKATWFDLAVPRNLKRVTLGMGLQMWSQLSGMNVMMYYIVYIMQSIDIGSPLLTSAIQYILNVVMTLPAILYIDKMGRRPTILAGFVMMAIWLFLVGGLQGGYGESYHSTDPDDPLSAITWIIPKNHKKAGKAIIACSYLFVCSYATTIGPTSWAYPAEIFPLHIRAKAVSLATATNWTWNALLGLFVPPILRSINWKMYLIFAAFNAVAFCHMFMCCFETKGFTLEEMDDIFQSGKWPWQKIDVHSRLDELKAKVEAGEAKITVPNVSEKGAETEAVEHV</sequence>
<feature type="transmembrane region" description="Helical" evidence="8">
    <location>
        <begin position="57"/>
        <end position="76"/>
    </location>
</feature>
<gene>
    <name evidence="10" type="ORF">AAP_04308</name>
</gene>
<keyword evidence="4 8" id="KW-0812">Transmembrane</keyword>
<dbReference type="InterPro" id="IPR005828">
    <property type="entry name" value="MFS_sugar_transport-like"/>
</dbReference>
<feature type="transmembrane region" description="Helical" evidence="8">
    <location>
        <begin position="423"/>
        <end position="442"/>
    </location>
</feature>
<evidence type="ECO:0000256" key="4">
    <source>
        <dbReference type="ARBA" id="ARBA00022692"/>
    </source>
</evidence>
<proteinExistence type="inferred from homology"/>
<dbReference type="FunFam" id="1.20.1250.20:FF:000026">
    <property type="entry name" value="MFS quinate transporter QutD"/>
    <property type="match status" value="1"/>
</dbReference>
<evidence type="ECO:0000313" key="11">
    <source>
        <dbReference type="Proteomes" id="UP000242877"/>
    </source>
</evidence>
<dbReference type="GO" id="GO:0016020">
    <property type="term" value="C:membrane"/>
    <property type="evidence" value="ECO:0007669"/>
    <property type="project" value="UniProtKB-SubCell"/>
</dbReference>
<dbReference type="Pfam" id="PF00083">
    <property type="entry name" value="Sugar_tr"/>
    <property type="match status" value="1"/>
</dbReference>
<dbReference type="PRINTS" id="PR00171">
    <property type="entry name" value="SUGRTRNSPORT"/>
</dbReference>
<keyword evidence="11" id="KW-1185">Reference proteome</keyword>